<comment type="caution">
    <text evidence="6">The sequence shown here is derived from an EMBL/GenBank/DDBJ whole genome shotgun (WGS) entry which is preliminary data.</text>
</comment>
<dbReference type="InterPro" id="IPR035902">
    <property type="entry name" value="Nuc_phospho_transferase"/>
</dbReference>
<evidence type="ECO:0000259" key="4">
    <source>
        <dbReference type="Pfam" id="PF00591"/>
    </source>
</evidence>
<dbReference type="PANTHER" id="PTHR43285:SF4">
    <property type="entry name" value="TRANSFERASE"/>
    <property type="match status" value="1"/>
</dbReference>
<dbReference type="InterPro" id="IPR005940">
    <property type="entry name" value="Anthranilate_Pribosyl_Tfrase"/>
</dbReference>
<dbReference type="Proteomes" id="UP000646911">
    <property type="component" value="Unassembled WGS sequence"/>
</dbReference>
<accession>A0ABR6ZDD9</accession>
<keyword evidence="3" id="KW-0028">Amino-acid biosynthesis</keyword>
<dbReference type="Pfam" id="PF02885">
    <property type="entry name" value="Glycos_trans_3N"/>
    <property type="match status" value="1"/>
</dbReference>
<dbReference type="InterPro" id="IPR017459">
    <property type="entry name" value="Glycosyl_Trfase_fam3_N_dom"/>
</dbReference>
<dbReference type="Pfam" id="PF00591">
    <property type="entry name" value="Glycos_transf_3"/>
    <property type="match status" value="1"/>
</dbReference>
<evidence type="ECO:0000313" key="7">
    <source>
        <dbReference type="Proteomes" id="UP000646911"/>
    </source>
</evidence>
<dbReference type="GO" id="GO:0003677">
    <property type="term" value="F:DNA binding"/>
    <property type="evidence" value="ECO:0007669"/>
    <property type="project" value="UniProtKB-KW"/>
</dbReference>
<evidence type="ECO:0000313" key="6">
    <source>
        <dbReference type="EMBL" id="MBC3909770.1"/>
    </source>
</evidence>
<dbReference type="PANTHER" id="PTHR43285">
    <property type="entry name" value="ANTHRANILATE PHOSPHORIBOSYLTRANSFERASE"/>
    <property type="match status" value="1"/>
</dbReference>
<dbReference type="InterPro" id="IPR000312">
    <property type="entry name" value="Glycosyl_Trfase_fam3"/>
</dbReference>
<gene>
    <name evidence="6" type="primary">ybiB</name>
    <name evidence="6" type="ORF">H8L47_19575</name>
</gene>
<dbReference type="EMBL" id="JACOFX010000012">
    <property type="protein sequence ID" value="MBC3909770.1"/>
    <property type="molecule type" value="Genomic_DNA"/>
</dbReference>
<dbReference type="Gene3D" id="3.40.1030.10">
    <property type="entry name" value="Nucleoside phosphorylase/phosphoribosyltransferase catalytic domain"/>
    <property type="match status" value="1"/>
</dbReference>
<keyword evidence="3" id="KW-0822">Tryptophan biosynthesis</keyword>
<evidence type="ECO:0000259" key="5">
    <source>
        <dbReference type="Pfam" id="PF02885"/>
    </source>
</evidence>
<evidence type="ECO:0000256" key="3">
    <source>
        <dbReference type="ARBA" id="ARBA00022822"/>
    </source>
</evidence>
<keyword evidence="1" id="KW-0328">Glycosyltransferase</keyword>
<proteinExistence type="predicted"/>
<dbReference type="RefSeq" id="WP_186955408.1">
    <property type="nucleotide sequence ID" value="NZ_JACOFX010000012.1"/>
</dbReference>
<dbReference type="Gene3D" id="1.20.970.10">
    <property type="entry name" value="Transferase, Pyrimidine Nucleoside Phosphorylase, Chain C"/>
    <property type="match status" value="1"/>
</dbReference>
<organism evidence="6 7">
    <name type="scientific">Undibacterium umbellatum</name>
    <dbReference type="NCBI Taxonomy" id="2762300"/>
    <lineage>
        <taxon>Bacteria</taxon>
        <taxon>Pseudomonadati</taxon>
        <taxon>Pseudomonadota</taxon>
        <taxon>Betaproteobacteria</taxon>
        <taxon>Burkholderiales</taxon>
        <taxon>Oxalobacteraceae</taxon>
        <taxon>Undibacterium</taxon>
    </lineage>
</organism>
<evidence type="ECO:0000256" key="1">
    <source>
        <dbReference type="ARBA" id="ARBA00022676"/>
    </source>
</evidence>
<keyword evidence="6" id="KW-0238">DNA-binding</keyword>
<keyword evidence="7" id="KW-1185">Reference proteome</keyword>
<dbReference type="InterPro" id="IPR036320">
    <property type="entry name" value="Glycosyl_Trfase_fam3_N_dom_sf"/>
</dbReference>
<feature type="domain" description="Glycosyl transferase family 3 N-terminal" evidence="5">
    <location>
        <begin position="10"/>
        <end position="69"/>
    </location>
</feature>
<dbReference type="SUPFAM" id="SSF47648">
    <property type="entry name" value="Nucleoside phosphorylase/phosphoribosyltransferase N-terminal domain"/>
    <property type="match status" value="1"/>
</dbReference>
<protein>
    <submittedName>
        <fullName evidence="6">DNA-binding protein YbiB</fullName>
    </submittedName>
</protein>
<keyword evidence="2" id="KW-0808">Transferase</keyword>
<feature type="domain" description="Glycosyl transferase family 3" evidence="4">
    <location>
        <begin position="99"/>
        <end position="238"/>
    </location>
</feature>
<dbReference type="SUPFAM" id="SSF52418">
    <property type="entry name" value="Nucleoside phosphorylase/phosphoribosyltransferase catalytic domain"/>
    <property type="match status" value="1"/>
</dbReference>
<evidence type="ECO:0000256" key="2">
    <source>
        <dbReference type="ARBA" id="ARBA00022679"/>
    </source>
</evidence>
<dbReference type="NCBIfam" id="NF006005">
    <property type="entry name" value="PRK08136.1"/>
    <property type="match status" value="1"/>
</dbReference>
<reference evidence="6 7" key="1">
    <citation type="submission" date="2020-08" db="EMBL/GenBank/DDBJ databases">
        <title>Novel species isolated from subtropical streams in China.</title>
        <authorList>
            <person name="Lu H."/>
        </authorList>
    </citation>
    <scope>NUCLEOTIDE SEQUENCE [LARGE SCALE GENOMIC DNA]</scope>
    <source>
        <strain evidence="6 7">NL8W</strain>
    </source>
</reference>
<name>A0ABR6ZDD9_9BURK</name>
<keyword evidence="3" id="KW-0057">Aromatic amino acid biosynthesis</keyword>
<sequence length="320" mass="34404">MTGPLAAAKFIKEIGRGKDGARSMTQEDAATLYTAMLAGQVSDLELGGILLSMRIKGESIDEIAGFLQAAHPFILPLQAPADSPYAPVVIPTYNGARKKANLTPLLALLLARLGVPVLVHGVRTDAGRVATAEIFQALGLPLATTPEQVLEQMHQKQPAFMPIDALSPAMAHLLSLRRILGVRNSTHTLVKLLQPFIVPALRLSSYTHPEYLLMLQDYFTRCAPFDAGDVFLMRGTEGEAVASTGRAQQIDWFHAGQSTTLVPAQQEPLAEVPAVPDSIDATITAAWIRSVLAGDIAVPENIAAQVEHCASIARRLRQQN</sequence>